<dbReference type="SUPFAM" id="SSF55961">
    <property type="entry name" value="Bet v1-like"/>
    <property type="match status" value="1"/>
</dbReference>
<dbReference type="GO" id="GO:0005737">
    <property type="term" value="C:cytoplasm"/>
    <property type="evidence" value="ECO:0007669"/>
    <property type="project" value="TreeGrafter"/>
</dbReference>
<proteinExistence type="predicted"/>
<dbReference type="Gene3D" id="3.40.50.720">
    <property type="entry name" value="NAD(P)-binding Rossmann-like Domain"/>
    <property type="match status" value="1"/>
</dbReference>
<dbReference type="InterPro" id="IPR021295">
    <property type="entry name" value="DUF2867"/>
</dbReference>
<dbReference type="AlphaFoldDB" id="A0A8J6P1Z7"/>
<dbReference type="PANTHER" id="PTHR48079:SF6">
    <property type="entry name" value="NAD(P)-BINDING DOMAIN-CONTAINING PROTEIN-RELATED"/>
    <property type="match status" value="1"/>
</dbReference>
<evidence type="ECO:0000259" key="1">
    <source>
        <dbReference type="Pfam" id="PF05368"/>
    </source>
</evidence>
<dbReference type="EMBL" id="JACNIG010000162">
    <property type="protein sequence ID" value="MBC8431652.1"/>
    <property type="molecule type" value="Genomic_DNA"/>
</dbReference>
<dbReference type="PANTHER" id="PTHR48079">
    <property type="entry name" value="PROTEIN YEEZ"/>
    <property type="match status" value="1"/>
</dbReference>
<dbReference type="SUPFAM" id="SSF51735">
    <property type="entry name" value="NAD(P)-binding Rossmann-fold domains"/>
    <property type="match status" value="1"/>
</dbReference>
<sequence length="509" mass="56297">MHSKPVLVTGATGYVGGRLVPRLLDAGWRVRALGRSLEKLACRPWAHHANVELVQADMLDPGSLKRAVEGCDSIFYLVHSMIAKQKRYVDADRHSARNMAAAAARAGVGRIIYLSGLGKSSHAFISKHLRSRHEVGKILQAGPVPVTVLQAAMILGSGSASFEILRYLVERLPIMITPRWVHTPSQPIAIGNVLGYLSGCLEHDKTVGRTYDIGGPEILSYKDLIDIFAAEAQLPKRLVFPVPVLTPHLSSLWIHLITPVPSAIAVPLTEGLGVPTTCREDRIRSVIPQQLASCRETIRLALDRIRQEQVETCWTDAGALHPPEWAHCGDADYAGGTVLECGYRVRIGATAEEVWQPVVKIGGKTGYYFGNSLWWLRGILDRMVGGVGLRRGRRHPSQLLVGDALDFWRVLEVDASRRLLLLAEMKTPGEALLDIKIEPVGDNATELQLHSRFLPKGLGGILYWYTLYPFHQWVFKDMLKAIAKTIGKPMLSEPKRFTTKLPAVCKLRD</sequence>
<evidence type="ECO:0000313" key="2">
    <source>
        <dbReference type="EMBL" id="MBC8431652.1"/>
    </source>
</evidence>
<dbReference type="InterPro" id="IPR008030">
    <property type="entry name" value="NmrA-like"/>
</dbReference>
<organism evidence="2 3">
    <name type="scientific">Candidatus Desulfatibia vada</name>
    <dbReference type="NCBI Taxonomy" id="2841696"/>
    <lineage>
        <taxon>Bacteria</taxon>
        <taxon>Pseudomonadati</taxon>
        <taxon>Thermodesulfobacteriota</taxon>
        <taxon>Desulfobacteria</taxon>
        <taxon>Desulfobacterales</taxon>
        <taxon>Desulfobacterales incertae sedis</taxon>
        <taxon>Candidatus Desulfatibia</taxon>
    </lineage>
</organism>
<dbReference type="CDD" id="cd05245">
    <property type="entry name" value="SDR_a2"/>
    <property type="match status" value="1"/>
</dbReference>
<dbReference type="Proteomes" id="UP000605201">
    <property type="component" value="Unassembled WGS sequence"/>
</dbReference>
<accession>A0A8J6P1Z7</accession>
<dbReference type="Pfam" id="PF11066">
    <property type="entry name" value="DUF2867"/>
    <property type="match status" value="1"/>
</dbReference>
<evidence type="ECO:0000313" key="3">
    <source>
        <dbReference type="Proteomes" id="UP000605201"/>
    </source>
</evidence>
<reference evidence="2 3" key="1">
    <citation type="submission" date="2020-08" db="EMBL/GenBank/DDBJ databases">
        <title>Bridging the membrane lipid divide: bacteria of the FCB group superphylum have the potential to synthesize archaeal ether lipids.</title>
        <authorList>
            <person name="Villanueva L."/>
            <person name="Von Meijenfeldt F.A.B."/>
            <person name="Westbye A.B."/>
            <person name="Yadav S."/>
            <person name="Hopmans E.C."/>
            <person name="Dutilh B.E."/>
            <person name="Sinninghe Damste J.S."/>
        </authorList>
    </citation>
    <scope>NUCLEOTIDE SEQUENCE [LARGE SCALE GENOMIC DNA]</scope>
    <source>
        <strain evidence="2">NIOZ-UU17</strain>
    </source>
</reference>
<dbReference type="Pfam" id="PF05368">
    <property type="entry name" value="NmrA"/>
    <property type="match status" value="1"/>
</dbReference>
<feature type="domain" description="NmrA-like" evidence="1">
    <location>
        <begin position="4"/>
        <end position="151"/>
    </location>
</feature>
<comment type="caution">
    <text evidence="2">The sequence shown here is derived from an EMBL/GenBank/DDBJ whole genome shotgun (WGS) entry which is preliminary data.</text>
</comment>
<protein>
    <submittedName>
        <fullName evidence="2">DUF2867 domain-containing protein</fullName>
    </submittedName>
</protein>
<gene>
    <name evidence="2" type="ORF">H8D96_07000</name>
</gene>
<dbReference type="InterPro" id="IPR036291">
    <property type="entry name" value="NAD(P)-bd_dom_sf"/>
</dbReference>
<dbReference type="InterPro" id="IPR051783">
    <property type="entry name" value="NAD(P)-dependent_oxidoreduct"/>
</dbReference>
<dbReference type="GO" id="GO:0004029">
    <property type="term" value="F:aldehyde dehydrogenase (NAD+) activity"/>
    <property type="evidence" value="ECO:0007669"/>
    <property type="project" value="TreeGrafter"/>
</dbReference>
<name>A0A8J6P1Z7_9BACT</name>